<dbReference type="SUPFAM" id="SSF54518">
    <property type="entry name" value="Tubby C-terminal domain-like"/>
    <property type="match status" value="1"/>
</dbReference>
<keyword evidence="2" id="KW-0472">Membrane</keyword>
<accession>A0A6A6XX63</accession>
<evidence type="ECO:0000256" key="2">
    <source>
        <dbReference type="SAM" id="Phobius"/>
    </source>
</evidence>
<dbReference type="AlphaFoldDB" id="A0A6A6XX63"/>
<dbReference type="InterPro" id="IPR038595">
    <property type="entry name" value="LOR_sf"/>
</dbReference>
<dbReference type="EMBL" id="MU001742">
    <property type="protein sequence ID" value="KAF2800843.1"/>
    <property type="molecule type" value="Genomic_DNA"/>
</dbReference>
<dbReference type="InterPro" id="IPR025659">
    <property type="entry name" value="Tubby-like_C"/>
</dbReference>
<dbReference type="PANTHER" id="PTHR31087">
    <property type="match status" value="1"/>
</dbReference>
<organism evidence="3 4">
    <name type="scientific">Melanomma pulvis-pyrius CBS 109.77</name>
    <dbReference type="NCBI Taxonomy" id="1314802"/>
    <lineage>
        <taxon>Eukaryota</taxon>
        <taxon>Fungi</taxon>
        <taxon>Dikarya</taxon>
        <taxon>Ascomycota</taxon>
        <taxon>Pezizomycotina</taxon>
        <taxon>Dothideomycetes</taxon>
        <taxon>Pleosporomycetidae</taxon>
        <taxon>Pleosporales</taxon>
        <taxon>Melanommataceae</taxon>
        <taxon>Melanomma</taxon>
    </lineage>
</organism>
<evidence type="ECO:0000313" key="4">
    <source>
        <dbReference type="Proteomes" id="UP000799757"/>
    </source>
</evidence>
<dbReference type="Pfam" id="PF04525">
    <property type="entry name" value="LOR"/>
    <property type="match status" value="1"/>
</dbReference>
<keyword evidence="2" id="KW-1133">Transmembrane helix</keyword>
<evidence type="ECO:0000313" key="3">
    <source>
        <dbReference type="EMBL" id="KAF2800843.1"/>
    </source>
</evidence>
<sequence>MAAIPASQGPQLEGMAAAIGVFPQYIANQSETLILKEKVLSLSGDSFSIKTIDGRAIFQVKGNAFSLSGRKAVSDMSGAVLFELRKKHIAIHKTYYAENANGEQFFQVASKFKILGSKAIATFTSTSGKAESLLMEGNFFDTRADIKDESTGKSVARVDRSFLNARELLGGQQTYVVTIAPGVDMAIIIAMCIALDEMRNDK</sequence>
<keyword evidence="2" id="KW-0812">Transmembrane</keyword>
<name>A0A6A6XX63_9PLEO</name>
<dbReference type="Gene3D" id="2.40.160.200">
    <property type="entry name" value="LURP1-related"/>
    <property type="match status" value="1"/>
</dbReference>
<gene>
    <name evidence="3" type="ORF">K505DRAFT_370012</name>
</gene>
<reference evidence="3" key="1">
    <citation type="journal article" date="2020" name="Stud. Mycol.">
        <title>101 Dothideomycetes genomes: a test case for predicting lifestyles and emergence of pathogens.</title>
        <authorList>
            <person name="Haridas S."/>
            <person name="Albert R."/>
            <person name="Binder M."/>
            <person name="Bloem J."/>
            <person name="Labutti K."/>
            <person name="Salamov A."/>
            <person name="Andreopoulos B."/>
            <person name="Baker S."/>
            <person name="Barry K."/>
            <person name="Bills G."/>
            <person name="Bluhm B."/>
            <person name="Cannon C."/>
            <person name="Castanera R."/>
            <person name="Culley D."/>
            <person name="Daum C."/>
            <person name="Ezra D."/>
            <person name="Gonzalez J."/>
            <person name="Henrissat B."/>
            <person name="Kuo A."/>
            <person name="Liang C."/>
            <person name="Lipzen A."/>
            <person name="Lutzoni F."/>
            <person name="Magnuson J."/>
            <person name="Mondo S."/>
            <person name="Nolan M."/>
            <person name="Ohm R."/>
            <person name="Pangilinan J."/>
            <person name="Park H.-J."/>
            <person name="Ramirez L."/>
            <person name="Alfaro M."/>
            <person name="Sun H."/>
            <person name="Tritt A."/>
            <person name="Yoshinaga Y."/>
            <person name="Zwiers L.-H."/>
            <person name="Turgeon B."/>
            <person name="Goodwin S."/>
            <person name="Spatafora J."/>
            <person name="Crous P."/>
            <person name="Grigoriev I."/>
        </authorList>
    </citation>
    <scope>NUCLEOTIDE SEQUENCE</scope>
    <source>
        <strain evidence="3">CBS 109.77</strain>
    </source>
</reference>
<protein>
    <submittedName>
        <fullName evidence="3">DUF567-domain-containing protein</fullName>
    </submittedName>
</protein>
<proteinExistence type="inferred from homology"/>
<comment type="similarity">
    <text evidence="1">Belongs to the LOR family.</text>
</comment>
<dbReference type="Proteomes" id="UP000799757">
    <property type="component" value="Unassembled WGS sequence"/>
</dbReference>
<dbReference type="PANTHER" id="PTHR31087:SF161">
    <property type="entry name" value="TUBBY C 2 FAMILY PROTEIN"/>
    <property type="match status" value="1"/>
</dbReference>
<dbReference type="OrthoDB" id="97518at2759"/>
<keyword evidence="4" id="KW-1185">Reference proteome</keyword>
<dbReference type="InterPro" id="IPR007612">
    <property type="entry name" value="LOR"/>
</dbReference>
<evidence type="ECO:0000256" key="1">
    <source>
        <dbReference type="ARBA" id="ARBA00005437"/>
    </source>
</evidence>
<feature type="transmembrane region" description="Helical" evidence="2">
    <location>
        <begin position="175"/>
        <end position="195"/>
    </location>
</feature>